<keyword evidence="5" id="KW-0436">Ligase</keyword>
<sequence length="937" mass="100744">MMRKSQLAVQNQHTGDGNTSCSSHDGEEGGNMAALSSLQSMDVIVSVLRGEGLAPKDKNWKGEATSSDPYVIVKLLSTTNTAKTQQVVLGKTETVSQSLNPVWDEDDEEEPMEVTMSSVNAESQYALQFTVMDEDDMTKDDLMGIVTVPISTTEPVHTTDWYTVPPDSAKNATGKLKIALQTKLHYDGGQIVVATDESPAQQPQQQQPQGSSSSSQTPEETVLAPQSQQTPQDNNNNADGGVEYLELDLTVIQGQGLAAKDRDWKGKRTTSDPYIEVTLLPDGVAGGPNELSLGLTQTIHKTLCPVWQDPFYTRVPLSTLKAHAQLRLTIKDWDEITEDDCMGIVHIPLMTTTANANSVKWYDVPATSAKNATGKIQCALATTRRRIVESPRRVCSDAWTRAEQESVSANANNSTAPPSPTINDSTARKDIIDSMNLTVTVLAGAGLAAKDRNIIGKRTTSDPYVHVKLLTVPPNTNDPNNVKEINMGKTQTVPQSLAPVWNERFETTLQGNDLIRANEARLQLTVYDRDITTKDDCMGVVTIPVLLVNTPTANAPRWYGIPSHSAKNAAGRLQIQLDTTLVYASDQLRRAVAPPPPRPKPNMVRLGSARKLKLTATARSRDTSAFCTPRRTRPKQGKLKSFAGVAPLAFGDSTHNKSTTGGKIRKKSSPSAKDKGITKSKNDVVKSKGKKETRRTESSSPATDRNATSPAGSPDTPTASQNMADEFLSLRSGTEAPGGGSKVAQDSMAIGRSSSRSRFSQQKARSKDTSAFCTPRRIKPKAKVSGAAAASSAKAAALPKFKSIAVPMMTPEADNDTNGKKAGSLPTTPAAEPANVVSVAENSTAESSDCSWTKPRRRQPSILWKCTCGSESEKSSPCCSACGANQFWTCAGCSFRGNICVYQFCGMCGKKRNEKSAPTSNPLGSHANSQSVPLRAY</sequence>
<feature type="compositionally biased region" description="Basic and acidic residues" evidence="3">
    <location>
        <begin position="672"/>
        <end position="686"/>
    </location>
</feature>
<comment type="caution">
    <text evidence="5">The sequence shown here is derived from an EMBL/GenBank/DDBJ whole genome shotgun (WGS) entry which is preliminary data.</text>
</comment>
<evidence type="ECO:0000256" key="2">
    <source>
        <dbReference type="ARBA" id="ARBA00022837"/>
    </source>
</evidence>
<reference evidence="5" key="1">
    <citation type="submission" date="2020-06" db="EMBL/GenBank/DDBJ databases">
        <authorList>
            <consortium name="Plant Systems Biology data submission"/>
        </authorList>
    </citation>
    <scope>NUCLEOTIDE SEQUENCE</scope>
    <source>
        <strain evidence="5">D6</strain>
    </source>
</reference>
<feature type="domain" description="C2" evidence="4">
    <location>
        <begin position="418"/>
        <end position="559"/>
    </location>
</feature>
<proteinExistence type="predicted"/>
<organism evidence="5 6">
    <name type="scientific">Seminavis robusta</name>
    <dbReference type="NCBI Taxonomy" id="568900"/>
    <lineage>
        <taxon>Eukaryota</taxon>
        <taxon>Sar</taxon>
        <taxon>Stramenopiles</taxon>
        <taxon>Ochrophyta</taxon>
        <taxon>Bacillariophyta</taxon>
        <taxon>Bacillariophyceae</taxon>
        <taxon>Bacillariophycidae</taxon>
        <taxon>Naviculales</taxon>
        <taxon>Naviculaceae</taxon>
        <taxon>Seminavis</taxon>
    </lineage>
</organism>
<protein>
    <submittedName>
        <fullName evidence="5">Protein ligase NEDD4-like</fullName>
    </submittedName>
</protein>
<dbReference type="SMART" id="SM00239">
    <property type="entry name" value="C2"/>
    <property type="match status" value="3"/>
</dbReference>
<evidence type="ECO:0000256" key="3">
    <source>
        <dbReference type="SAM" id="MobiDB-lite"/>
    </source>
</evidence>
<dbReference type="EMBL" id="CAICTM010001499">
    <property type="protein sequence ID" value="CAB9524158.1"/>
    <property type="molecule type" value="Genomic_DNA"/>
</dbReference>
<evidence type="ECO:0000313" key="6">
    <source>
        <dbReference type="Proteomes" id="UP001153069"/>
    </source>
</evidence>
<feature type="domain" description="C2" evidence="4">
    <location>
        <begin position="227"/>
        <end position="362"/>
    </location>
</feature>
<evidence type="ECO:0000256" key="1">
    <source>
        <dbReference type="ARBA" id="ARBA00022723"/>
    </source>
</evidence>
<dbReference type="OrthoDB" id="67700at2759"/>
<feature type="compositionally biased region" description="Polar residues" evidence="3">
    <location>
        <begin position="916"/>
        <end position="937"/>
    </location>
</feature>
<evidence type="ECO:0000259" key="4">
    <source>
        <dbReference type="PROSITE" id="PS50004"/>
    </source>
</evidence>
<dbReference type="InterPro" id="IPR035892">
    <property type="entry name" value="C2_domain_sf"/>
</dbReference>
<keyword evidence="2" id="KW-0106">Calcium</keyword>
<feature type="region of interest" description="Disordered" evidence="3">
    <location>
        <begin position="1"/>
        <end position="31"/>
    </location>
</feature>
<feature type="region of interest" description="Disordered" evidence="3">
    <location>
        <begin position="617"/>
        <end position="775"/>
    </location>
</feature>
<feature type="compositionally biased region" description="Polar residues" evidence="3">
    <location>
        <begin position="698"/>
        <end position="723"/>
    </location>
</feature>
<dbReference type="Proteomes" id="UP001153069">
    <property type="component" value="Unassembled WGS sequence"/>
</dbReference>
<dbReference type="GO" id="GO:0005509">
    <property type="term" value="F:calcium ion binding"/>
    <property type="evidence" value="ECO:0007669"/>
    <property type="project" value="TreeGrafter"/>
</dbReference>
<keyword evidence="6" id="KW-1185">Reference proteome</keyword>
<accession>A0A9N8HVG1</accession>
<name>A0A9N8HVG1_9STRA</name>
<feature type="compositionally biased region" description="Polar residues" evidence="3">
    <location>
        <begin position="7"/>
        <end position="23"/>
    </location>
</feature>
<gene>
    <name evidence="5" type="ORF">SEMRO_1501_G277900.1</name>
</gene>
<evidence type="ECO:0000313" key="5">
    <source>
        <dbReference type="EMBL" id="CAB9524158.1"/>
    </source>
</evidence>
<dbReference type="AlphaFoldDB" id="A0A9N8HVG1"/>
<dbReference type="PANTHER" id="PTHR45911">
    <property type="entry name" value="C2 DOMAIN-CONTAINING PROTEIN"/>
    <property type="match status" value="1"/>
</dbReference>
<feature type="domain" description="C2" evidence="4">
    <location>
        <begin position="24"/>
        <end position="162"/>
    </location>
</feature>
<dbReference type="InterPro" id="IPR000008">
    <property type="entry name" value="C2_dom"/>
</dbReference>
<dbReference type="CDD" id="cd00030">
    <property type="entry name" value="C2"/>
    <property type="match status" value="3"/>
</dbReference>
<dbReference type="Pfam" id="PF00168">
    <property type="entry name" value="C2"/>
    <property type="match status" value="3"/>
</dbReference>
<feature type="region of interest" description="Disordered" evidence="3">
    <location>
        <begin position="197"/>
        <end position="240"/>
    </location>
</feature>
<dbReference type="PROSITE" id="PS50004">
    <property type="entry name" value="C2"/>
    <property type="match status" value="3"/>
</dbReference>
<dbReference type="SUPFAM" id="SSF49562">
    <property type="entry name" value="C2 domain (Calcium/lipid-binding domain, CaLB)"/>
    <property type="match status" value="3"/>
</dbReference>
<dbReference type="Gene3D" id="2.60.40.150">
    <property type="entry name" value="C2 domain"/>
    <property type="match status" value="3"/>
</dbReference>
<feature type="compositionally biased region" description="Polar residues" evidence="3">
    <location>
        <begin position="224"/>
        <end position="238"/>
    </location>
</feature>
<feature type="region of interest" description="Disordered" evidence="3">
    <location>
        <begin position="914"/>
        <end position="937"/>
    </location>
</feature>
<feature type="compositionally biased region" description="Low complexity" evidence="3">
    <location>
        <begin position="198"/>
        <end position="216"/>
    </location>
</feature>
<dbReference type="GO" id="GO:0016874">
    <property type="term" value="F:ligase activity"/>
    <property type="evidence" value="ECO:0007669"/>
    <property type="project" value="UniProtKB-KW"/>
</dbReference>
<dbReference type="GO" id="GO:0016020">
    <property type="term" value="C:membrane"/>
    <property type="evidence" value="ECO:0007669"/>
    <property type="project" value="TreeGrafter"/>
</dbReference>
<feature type="compositionally biased region" description="Low complexity" evidence="3">
    <location>
        <begin position="752"/>
        <end position="763"/>
    </location>
</feature>
<keyword evidence="1" id="KW-0479">Metal-binding</keyword>
<dbReference type="PANTHER" id="PTHR45911:SF4">
    <property type="entry name" value="MULTIPLE C2 AND TRANSMEMBRANE DOMAIN-CONTAINING PROTEIN"/>
    <property type="match status" value="1"/>
</dbReference>